<comment type="caution">
    <text evidence="1">The sequence shown here is derived from an EMBL/GenBank/DDBJ whole genome shotgun (WGS) entry which is preliminary data.</text>
</comment>
<sequence length="161" mass="16888">MVRYYTLDSKGEISRLILDDVTGDLCQYGVVTSVTEVEGSMAAASSYVYDIAGVTGVYSSSSSTFGLSKGPCKVVKKNGTVSSISNLNSVKLTSVGGNTGVSGSASYTLSDDVLVYEVVNGDYYLSSVDRVSSNFSLTGWYDKSESSGGRIRVITAMPSAD</sequence>
<accession>A0A644YC45</accession>
<gene>
    <name evidence="1" type="ORF">SDC9_72013</name>
</gene>
<reference evidence="1" key="1">
    <citation type="submission" date="2019-08" db="EMBL/GenBank/DDBJ databases">
        <authorList>
            <person name="Kucharzyk K."/>
            <person name="Murdoch R.W."/>
            <person name="Higgins S."/>
            <person name="Loffler F."/>
        </authorList>
    </citation>
    <scope>NUCLEOTIDE SEQUENCE</scope>
</reference>
<evidence type="ECO:0000313" key="1">
    <source>
        <dbReference type="EMBL" id="MPM25518.1"/>
    </source>
</evidence>
<dbReference type="EMBL" id="VSSQ01004516">
    <property type="protein sequence ID" value="MPM25518.1"/>
    <property type="molecule type" value="Genomic_DNA"/>
</dbReference>
<name>A0A644YC45_9ZZZZ</name>
<organism evidence="1">
    <name type="scientific">bioreactor metagenome</name>
    <dbReference type="NCBI Taxonomy" id="1076179"/>
    <lineage>
        <taxon>unclassified sequences</taxon>
        <taxon>metagenomes</taxon>
        <taxon>ecological metagenomes</taxon>
    </lineage>
</organism>
<proteinExistence type="predicted"/>
<dbReference type="AlphaFoldDB" id="A0A644YC45"/>
<protein>
    <submittedName>
        <fullName evidence="1">Uncharacterized protein</fullName>
    </submittedName>
</protein>